<name>A0A4Z2G9A9_9TELE</name>
<evidence type="ECO:0000313" key="2">
    <source>
        <dbReference type="Proteomes" id="UP000314294"/>
    </source>
</evidence>
<protein>
    <submittedName>
        <fullName evidence="1">Uncharacterized protein</fullName>
    </submittedName>
</protein>
<dbReference type="AlphaFoldDB" id="A0A4Z2G9A9"/>
<comment type="caution">
    <text evidence="1">The sequence shown here is derived from an EMBL/GenBank/DDBJ whole genome shotgun (WGS) entry which is preliminary data.</text>
</comment>
<evidence type="ECO:0000313" key="1">
    <source>
        <dbReference type="EMBL" id="TNN49122.1"/>
    </source>
</evidence>
<organism evidence="1 2">
    <name type="scientific">Liparis tanakae</name>
    <name type="common">Tanaka's snailfish</name>
    <dbReference type="NCBI Taxonomy" id="230148"/>
    <lineage>
        <taxon>Eukaryota</taxon>
        <taxon>Metazoa</taxon>
        <taxon>Chordata</taxon>
        <taxon>Craniata</taxon>
        <taxon>Vertebrata</taxon>
        <taxon>Euteleostomi</taxon>
        <taxon>Actinopterygii</taxon>
        <taxon>Neopterygii</taxon>
        <taxon>Teleostei</taxon>
        <taxon>Neoteleostei</taxon>
        <taxon>Acanthomorphata</taxon>
        <taxon>Eupercaria</taxon>
        <taxon>Perciformes</taxon>
        <taxon>Cottioidei</taxon>
        <taxon>Cottales</taxon>
        <taxon>Liparidae</taxon>
        <taxon>Liparis</taxon>
    </lineage>
</organism>
<gene>
    <name evidence="1" type="ORF">EYF80_040664</name>
</gene>
<proteinExistence type="predicted"/>
<dbReference type="Proteomes" id="UP000314294">
    <property type="component" value="Unassembled WGS sequence"/>
</dbReference>
<dbReference type="EMBL" id="SRLO01000668">
    <property type="protein sequence ID" value="TNN49122.1"/>
    <property type="molecule type" value="Genomic_DNA"/>
</dbReference>
<keyword evidence="2" id="KW-1185">Reference proteome</keyword>
<sequence length="174" mass="19779">MNTLHAHRSFAAVAVHAEVLRFVVHACRRFPRGRGRQLTAAAAASASSARRTCRSVRRRHQAVLGERTAGRTSHCSHMTVASAGLRSHSWHFAAVEDEEEEEAEEEEVAEERRFCWYRVTMASSSRFRGKPRSPRSSRETLRWHSGQVREQCRWWLAAGGNTRTPFGDLSWHGV</sequence>
<reference evidence="1 2" key="1">
    <citation type="submission" date="2019-03" db="EMBL/GenBank/DDBJ databases">
        <title>First draft genome of Liparis tanakae, snailfish: a comprehensive survey of snailfish specific genes.</title>
        <authorList>
            <person name="Kim W."/>
            <person name="Song I."/>
            <person name="Jeong J.-H."/>
            <person name="Kim D."/>
            <person name="Kim S."/>
            <person name="Ryu S."/>
            <person name="Song J.Y."/>
            <person name="Lee S.K."/>
        </authorList>
    </citation>
    <scope>NUCLEOTIDE SEQUENCE [LARGE SCALE GENOMIC DNA]</scope>
    <source>
        <tissue evidence="1">Muscle</tissue>
    </source>
</reference>
<accession>A0A4Z2G9A9</accession>